<feature type="compositionally biased region" description="Basic and acidic residues" evidence="1">
    <location>
        <begin position="214"/>
        <end position="223"/>
    </location>
</feature>
<evidence type="ECO:0000313" key="2">
    <source>
        <dbReference type="EMBL" id="CAK9176982.1"/>
    </source>
</evidence>
<name>A0ABC8UBL3_9AQUA</name>
<evidence type="ECO:0000313" key="3">
    <source>
        <dbReference type="Proteomes" id="UP001642360"/>
    </source>
</evidence>
<protein>
    <submittedName>
        <fullName evidence="2">Uncharacterized protein</fullName>
    </submittedName>
</protein>
<sequence length="259" mass="29156">MDIQGKIETIEIKVEYQWRPKICHNCCIFGHNKSTCPKQRTVESWKPKPAPLQANSVRLDKGKTIATMIGLEQQEAGQTQAKELIGGYQASSSVTVKNNMGMVIQGGASNSSQQDILGHDHHITKITVNESTPPQLLMQAVEIEPEANVPNETIEDVRKEEEPISAKLQQMPNKKKKGKKKYSKSKSSTRRGQIVVDLRVEIEPEANVPNETIEDVRKEEEPISAKLQQMPNKKKKGKKKYSKSKVAEHHLLRKIQPPQ</sequence>
<evidence type="ECO:0000256" key="1">
    <source>
        <dbReference type="SAM" id="MobiDB-lite"/>
    </source>
</evidence>
<proteinExistence type="predicted"/>
<dbReference type="AlphaFoldDB" id="A0ABC8UBL3"/>
<feature type="region of interest" description="Disordered" evidence="1">
    <location>
        <begin position="154"/>
        <end position="193"/>
    </location>
</feature>
<feature type="compositionally biased region" description="Basic and acidic residues" evidence="1">
    <location>
        <begin position="155"/>
        <end position="164"/>
    </location>
</feature>
<gene>
    <name evidence="2" type="ORF">ILEXP_LOCUS46847</name>
</gene>
<feature type="compositionally biased region" description="Basic residues" evidence="1">
    <location>
        <begin position="173"/>
        <end position="189"/>
    </location>
</feature>
<feature type="compositionally biased region" description="Basic residues" evidence="1">
    <location>
        <begin position="232"/>
        <end position="243"/>
    </location>
</feature>
<dbReference type="EMBL" id="CAUOFW020006946">
    <property type="protein sequence ID" value="CAK9176982.1"/>
    <property type="molecule type" value="Genomic_DNA"/>
</dbReference>
<dbReference type="Proteomes" id="UP001642360">
    <property type="component" value="Unassembled WGS sequence"/>
</dbReference>
<organism evidence="2 3">
    <name type="scientific">Ilex paraguariensis</name>
    <name type="common">yerba mate</name>
    <dbReference type="NCBI Taxonomy" id="185542"/>
    <lineage>
        <taxon>Eukaryota</taxon>
        <taxon>Viridiplantae</taxon>
        <taxon>Streptophyta</taxon>
        <taxon>Embryophyta</taxon>
        <taxon>Tracheophyta</taxon>
        <taxon>Spermatophyta</taxon>
        <taxon>Magnoliopsida</taxon>
        <taxon>eudicotyledons</taxon>
        <taxon>Gunneridae</taxon>
        <taxon>Pentapetalae</taxon>
        <taxon>asterids</taxon>
        <taxon>campanulids</taxon>
        <taxon>Aquifoliales</taxon>
        <taxon>Aquifoliaceae</taxon>
        <taxon>Ilex</taxon>
    </lineage>
</organism>
<comment type="caution">
    <text evidence="2">The sequence shown here is derived from an EMBL/GenBank/DDBJ whole genome shotgun (WGS) entry which is preliminary data.</text>
</comment>
<feature type="region of interest" description="Disordered" evidence="1">
    <location>
        <begin position="206"/>
        <end position="259"/>
    </location>
</feature>
<accession>A0ABC8UBL3</accession>
<reference evidence="2 3" key="1">
    <citation type="submission" date="2024-02" db="EMBL/GenBank/DDBJ databases">
        <authorList>
            <person name="Vignale AGUSTIN F."/>
            <person name="Sosa J E."/>
            <person name="Modenutti C."/>
        </authorList>
    </citation>
    <scope>NUCLEOTIDE SEQUENCE [LARGE SCALE GENOMIC DNA]</scope>
</reference>
<keyword evidence="3" id="KW-1185">Reference proteome</keyword>